<evidence type="ECO:0000256" key="3">
    <source>
        <dbReference type="ARBA" id="ARBA00022475"/>
    </source>
</evidence>
<proteinExistence type="inferred from homology"/>
<evidence type="ECO:0000256" key="2">
    <source>
        <dbReference type="ARBA" id="ARBA00009033"/>
    </source>
</evidence>
<dbReference type="Pfam" id="PF07670">
    <property type="entry name" value="Gate"/>
    <property type="match status" value="1"/>
</dbReference>
<comment type="similarity">
    <text evidence="2">Belongs to the concentrative nucleoside transporter (CNT) (TC 2.A.41) family.</text>
</comment>
<name>A0ABN6L7T6_9PROT</name>
<feature type="transmembrane region" description="Helical" evidence="7">
    <location>
        <begin position="266"/>
        <end position="284"/>
    </location>
</feature>
<dbReference type="InterPro" id="IPR008276">
    <property type="entry name" value="C_nuclsd_transpt"/>
</dbReference>
<keyword evidence="6 7" id="KW-0472">Membrane</keyword>
<dbReference type="InterPro" id="IPR002668">
    <property type="entry name" value="CNT_N_dom"/>
</dbReference>
<evidence type="ECO:0000256" key="1">
    <source>
        <dbReference type="ARBA" id="ARBA00004651"/>
    </source>
</evidence>
<dbReference type="PANTHER" id="PTHR10590">
    <property type="entry name" value="SODIUM/NUCLEOSIDE COTRANSPORTER"/>
    <property type="match status" value="1"/>
</dbReference>
<keyword evidence="3" id="KW-1003">Cell membrane</keyword>
<evidence type="ECO:0000256" key="7">
    <source>
        <dbReference type="SAM" id="Phobius"/>
    </source>
</evidence>
<evidence type="ECO:0000259" key="9">
    <source>
        <dbReference type="Pfam" id="PF07662"/>
    </source>
</evidence>
<dbReference type="RefSeq" id="WP_236865688.1">
    <property type="nucleotide sequence ID" value="NZ_AP025225.1"/>
</dbReference>
<evidence type="ECO:0000313" key="11">
    <source>
        <dbReference type="EMBL" id="BDB96180.1"/>
    </source>
</evidence>
<feature type="domain" description="Concentrative nucleoside transporter N-terminal" evidence="8">
    <location>
        <begin position="11"/>
        <end position="83"/>
    </location>
</feature>
<feature type="transmembrane region" description="Helical" evidence="7">
    <location>
        <begin position="135"/>
        <end position="158"/>
    </location>
</feature>
<accession>A0ABN6L7T6</accession>
<feature type="domain" description="Nucleoside transporter/FeoB GTPase Gate" evidence="10">
    <location>
        <begin position="104"/>
        <end position="201"/>
    </location>
</feature>
<dbReference type="EMBL" id="AP025225">
    <property type="protein sequence ID" value="BDB96180.1"/>
    <property type="molecule type" value="Genomic_DNA"/>
</dbReference>
<protein>
    <submittedName>
        <fullName evidence="11">Nucleoside:proton symporter</fullName>
    </submittedName>
</protein>
<reference evidence="11" key="1">
    <citation type="submission" date="2021-10" db="EMBL/GenBank/DDBJ databases">
        <title>Genome Sequence of The Candidatus Hydrogeosomobacter endosymbioticus, an Intracellular Bacterial Symbiont of the Anaerobic Ciliate GW7.</title>
        <authorList>
            <person name="Shiohama Y."/>
            <person name="Shinzato N."/>
        </authorList>
    </citation>
    <scope>NUCLEOTIDE SEQUENCE [LARGE SCALE GENOMIC DNA]</scope>
    <source>
        <strain evidence="11">200920</strain>
    </source>
</reference>
<feature type="transmembrane region" description="Helical" evidence="7">
    <location>
        <begin position="361"/>
        <end position="386"/>
    </location>
</feature>
<gene>
    <name evidence="11" type="ORF">HYD_3130</name>
</gene>
<dbReference type="PANTHER" id="PTHR10590:SF4">
    <property type="entry name" value="SOLUTE CARRIER FAMILY 28 MEMBER 3"/>
    <property type="match status" value="1"/>
</dbReference>
<evidence type="ECO:0000259" key="10">
    <source>
        <dbReference type="Pfam" id="PF07670"/>
    </source>
</evidence>
<feature type="transmembrane region" description="Helical" evidence="7">
    <location>
        <begin position="178"/>
        <end position="197"/>
    </location>
</feature>
<feature type="transmembrane region" description="Helical" evidence="7">
    <location>
        <begin position="398"/>
        <end position="418"/>
    </location>
</feature>
<evidence type="ECO:0000256" key="6">
    <source>
        <dbReference type="ARBA" id="ARBA00023136"/>
    </source>
</evidence>
<organism evidence="11 12">
    <name type="scientific">Candidatus Hydrogenosomobacter endosymbioticus</name>
    <dbReference type="NCBI Taxonomy" id="2558174"/>
    <lineage>
        <taxon>Bacteria</taxon>
        <taxon>Pseudomonadati</taxon>
        <taxon>Pseudomonadota</taxon>
        <taxon>Alphaproteobacteria</taxon>
        <taxon>Holosporales</taxon>
        <taxon>Holosporaceae</taxon>
        <taxon>Candidatus Hydrogenosomobacter</taxon>
    </lineage>
</organism>
<comment type="subcellular location">
    <subcellularLocation>
        <location evidence="1">Cell membrane</location>
        <topology evidence="1">Multi-pass membrane protein</topology>
    </subcellularLocation>
</comment>
<evidence type="ECO:0000256" key="5">
    <source>
        <dbReference type="ARBA" id="ARBA00022989"/>
    </source>
</evidence>
<dbReference type="InterPro" id="IPR011642">
    <property type="entry name" value="Gate_dom"/>
</dbReference>
<feature type="transmembrane region" description="Helical" evidence="7">
    <location>
        <begin position="6"/>
        <end position="23"/>
    </location>
</feature>
<keyword evidence="5 7" id="KW-1133">Transmembrane helix</keyword>
<feature type="domain" description="Concentrative nucleoside transporter C-terminal" evidence="9">
    <location>
        <begin position="212"/>
        <end position="415"/>
    </location>
</feature>
<dbReference type="InterPro" id="IPR011657">
    <property type="entry name" value="CNT_C_dom"/>
</dbReference>
<evidence type="ECO:0000256" key="4">
    <source>
        <dbReference type="ARBA" id="ARBA00022692"/>
    </source>
</evidence>
<evidence type="ECO:0000313" key="12">
    <source>
        <dbReference type="Proteomes" id="UP001320209"/>
    </source>
</evidence>
<feature type="transmembrane region" description="Helical" evidence="7">
    <location>
        <begin position="35"/>
        <end position="52"/>
    </location>
</feature>
<dbReference type="Pfam" id="PF01773">
    <property type="entry name" value="Nucleos_tra2_N"/>
    <property type="match status" value="1"/>
</dbReference>
<keyword evidence="4 7" id="KW-0812">Transmembrane</keyword>
<feature type="transmembrane region" description="Helical" evidence="7">
    <location>
        <begin position="209"/>
        <end position="232"/>
    </location>
</feature>
<dbReference type="Pfam" id="PF07662">
    <property type="entry name" value="Nucleos_tra2_C"/>
    <property type="match status" value="1"/>
</dbReference>
<feature type="transmembrane region" description="Helical" evidence="7">
    <location>
        <begin position="99"/>
        <end position="123"/>
    </location>
</feature>
<sequence length="419" mass="44297">MDVQVCIHGVLGIVSFLAIAFVFSEKRRKVSVRKVLSGLILQVVLAAILIKAPQTQRAFLFVSRGVEALKKATAEGTSFVFGYVGGGASPFPVANTDHMFVFAFQALPMIIVISAISMLLFYWRVLPAVVNGVSFVAQRALGIGGALGTCAAAKIFFGQTDAPLLIRPYLSKFSRNELFSVMVAGMATTSMTLLVLYSTFLEKLIPGAAVAHILTSSVINVPAALVLAEVMIPSCGKETSGKMEMPYKFNNSMEAVSQGTADGLNLMWGIASNLIVVLALVFLANKCLAGVTGILFGCEVTLQSILGYVFLPIAWLMGVPYSEAHVAGQLLATKTVLNEIAAMIDMTKLGGGEISHSTSVIMTYALCGFANFGSIAIQIGGIGSLVPERKRELVELSAWALFAGTLASCMSGAVVSMLI</sequence>
<feature type="transmembrane region" description="Helical" evidence="7">
    <location>
        <begin position="291"/>
        <end position="315"/>
    </location>
</feature>
<keyword evidence="12" id="KW-1185">Reference proteome</keyword>
<dbReference type="Proteomes" id="UP001320209">
    <property type="component" value="Chromosome"/>
</dbReference>
<evidence type="ECO:0000259" key="8">
    <source>
        <dbReference type="Pfam" id="PF01773"/>
    </source>
</evidence>